<dbReference type="PROSITE" id="PS51935">
    <property type="entry name" value="NLPC_P60"/>
    <property type="match status" value="1"/>
</dbReference>
<comment type="similarity">
    <text evidence="1">Belongs to the peptidase C40 family.</text>
</comment>
<keyword evidence="3" id="KW-0378">Hydrolase</keyword>
<dbReference type="InterPro" id="IPR038765">
    <property type="entry name" value="Papain-like_cys_pep_sf"/>
</dbReference>
<dbReference type="Pfam" id="PF00877">
    <property type="entry name" value="NLPC_P60"/>
    <property type="match status" value="1"/>
</dbReference>
<keyword evidence="8" id="KW-1185">Reference proteome</keyword>
<dbReference type="Gene3D" id="3.90.1720.10">
    <property type="entry name" value="endopeptidase domain like (from Nostoc punctiforme)"/>
    <property type="match status" value="1"/>
</dbReference>
<dbReference type="Proteomes" id="UP000289996">
    <property type="component" value="Unassembled WGS sequence"/>
</dbReference>
<organism evidence="7 8">
    <name type="scientific">Lactiplantibacillus mudanjiangensis</name>
    <dbReference type="NCBI Taxonomy" id="1296538"/>
    <lineage>
        <taxon>Bacteria</taxon>
        <taxon>Bacillati</taxon>
        <taxon>Bacillota</taxon>
        <taxon>Bacilli</taxon>
        <taxon>Lactobacillales</taxon>
        <taxon>Lactobacillaceae</taxon>
        <taxon>Lactiplantibacillus</taxon>
    </lineage>
</organism>
<feature type="chain" id="PRO_5038490872" description="NlpC/P60 domain-containing protein" evidence="5">
    <location>
        <begin position="27"/>
        <end position="310"/>
    </location>
</feature>
<sequence>MKVRFIPVALLSTAVLLGLFSGQQSAQASYNSVFNQEAAYAKAENKDITTTTDRRLNSFKSVYLGQNKAGKVRNVSYTTYASKQGTKFSSYANHWVNVRTLKNGTVYVYTDKTTHGNYLVAYHALAKRQGVTLKLGSQKVRVGYSRHQIISIKAPKHTLKVSLTTGKTTWDRQVITSKRNRTFKGSVPHTGSVKTRLVKDAKRYLGVPYRYAGRNPFGGLDCATFVNQVYLDVTHKDIGGMTGVQQQLGKHVAVKHANTGDLLFWQRRGEAYTYHVAMAIGHGQLIEEAGQNVHISKIKTRQPQFAIHMH</sequence>
<dbReference type="RefSeq" id="WP_130846284.1">
    <property type="nucleotide sequence ID" value="NZ_BJDY01000007.1"/>
</dbReference>
<evidence type="ECO:0000256" key="2">
    <source>
        <dbReference type="ARBA" id="ARBA00022670"/>
    </source>
</evidence>
<evidence type="ECO:0000256" key="3">
    <source>
        <dbReference type="ARBA" id="ARBA00022801"/>
    </source>
</evidence>
<dbReference type="EMBL" id="UYIG01000002">
    <property type="protein sequence ID" value="VDG27119.1"/>
    <property type="molecule type" value="Genomic_DNA"/>
</dbReference>
<evidence type="ECO:0000313" key="7">
    <source>
        <dbReference type="EMBL" id="VDG27119.1"/>
    </source>
</evidence>
<keyword evidence="2" id="KW-0645">Protease</keyword>
<keyword evidence="5" id="KW-0732">Signal</keyword>
<dbReference type="SUPFAM" id="SSF54001">
    <property type="entry name" value="Cysteine proteinases"/>
    <property type="match status" value="1"/>
</dbReference>
<dbReference type="OrthoDB" id="1654978at2"/>
<dbReference type="InterPro" id="IPR000064">
    <property type="entry name" value="NLP_P60_dom"/>
</dbReference>
<feature type="signal peptide" evidence="5">
    <location>
        <begin position="1"/>
        <end position="26"/>
    </location>
</feature>
<proteinExistence type="inferred from homology"/>
<feature type="domain" description="NlpC/P60" evidence="6">
    <location>
        <begin position="191"/>
        <end position="310"/>
    </location>
</feature>
<gene>
    <name evidence="7" type="ORF">MUDAN_MDHGFNIF_02097</name>
</gene>
<evidence type="ECO:0000256" key="5">
    <source>
        <dbReference type="SAM" id="SignalP"/>
    </source>
</evidence>
<evidence type="ECO:0000259" key="6">
    <source>
        <dbReference type="PROSITE" id="PS51935"/>
    </source>
</evidence>
<dbReference type="GO" id="GO:0008234">
    <property type="term" value="F:cysteine-type peptidase activity"/>
    <property type="evidence" value="ECO:0007669"/>
    <property type="project" value="UniProtKB-KW"/>
</dbReference>
<evidence type="ECO:0000256" key="4">
    <source>
        <dbReference type="ARBA" id="ARBA00022807"/>
    </source>
</evidence>
<dbReference type="GO" id="GO:0006508">
    <property type="term" value="P:proteolysis"/>
    <property type="evidence" value="ECO:0007669"/>
    <property type="project" value="UniProtKB-KW"/>
</dbReference>
<reference evidence="7 8" key="1">
    <citation type="submission" date="2018-11" db="EMBL/GenBank/DDBJ databases">
        <authorList>
            <person name="Wuyts S."/>
        </authorList>
    </citation>
    <scope>NUCLEOTIDE SEQUENCE [LARGE SCALE GENOMIC DNA]</scope>
    <source>
        <strain evidence="7">Lactobacillus mudanjiangensis AMBF249</strain>
    </source>
</reference>
<evidence type="ECO:0000313" key="8">
    <source>
        <dbReference type="Proteomes" id="UP000289996"/>
    </source>
</evidence>
<protein>
    <recommendedName>
        <fullName evidence="6">NlpC/P60 domain-containing protein</fullName>
    </recommendedName>
</protein>
<dbReference type="InterPro" id="IPR051202">
    <property type="entry name" value="Peptidase_C40"/>
</dbReference>
<dbReference type="PANTHER" id="PTHR47053:SF1">
    <property type="entry name" value="MUREIN DD-ENDOPEPTIDASE MEPH-RELATED"/>
    <property type="match status" value="1"/>
</dbReference>
<dbReference type="AlphaFoldDB" id="A0A660DVU4"/>
<dbReference type="PANTHER" id="PTHR47053">
    <property type="entry name" value="MUREIN DD-ENDOPEPTIDASE MEPH-RELATED"/>
    <property type="match status" value="1"/>
</dbReference>
<name>A0A660DVU4_9LACO</name>
<accession>A0A660DVU4</accession>
<evidence type="ECO:0000256" key="1">
    <source>
        <dbReference type="ARBA" id="ARBA00007074"/>
    </source>
</evidence>
<keyword evidence="4" id="KW-0788">Thiol protease</keyword>